<accession>A0AC35F8D4</accession>
<sequence length="354" mass="40778">MKIFSNFNLKKFRKIIKSKQNSNFAKTTSDCPIALQWIISEECLKSIKDKPCENFESEIYDGSGFRYSLIIYPNGDGKDKIGQVQIFLRIYFENAKKIDAEYIISIESAKYSNKMNHIFEKSKSKSEGWGRKCCSTEKLFDSKKKFIVNGFLTVKVEGILKVTKLKKEKEKHGDSGDFAVCLWNREGIKDFTIIVENSEIKVHKIVLSTCSPVFDAMFESTMKEATENKMYISDFTFKIVEAAIKLCYHRTLLPSANLSIDDKMSVLFFYDKYDIQHPKEHIENLLIKEITSLNVCKLANCAILTHSNSLQRSCLDFLRQCLKAFVPISDFDDLDKDFAINVLKNSFHHVSKTI</sequence>
<proteinExistence type="predicted"/>
<name>A0AC35F8D4_9BILA</name>
<organism evidence="1 2">
    <name type="scientific">Panagrolaimus sp. PS1159</name>
    <dbReference type="NCBI Taxonomy" id="55785"/>
    <lineage>
        <taxon>Eukaryota</taxon>
        <taxon>Metazoa</taxon>
        <taxon>Ecdysozoa</taxon>
        <taxon>Nematoda</taxon>
        <taxon>Chromadorea</taxon>
        <taxon>Rhabditida</taxon>
        <taxon>Tylenchina</taxon>
        <taxon>Panagrolaimomorpha</taxon>
        <taxon>Panagrolaimoidea</taxon>
        <taxon>Panagrolaimidae</taxon>
        <taxon>Panagrolaimus</taxon>
    </lineage>
</organism>
<evidence type="ECO:0000313" key="2">
    <source>
        <dbReference type="WBParaSite" id="PS1159_v2.g14168.t1"/>
    </source>
</evidence>
<evidence type="ECO:0000313" key="1">
    <source>
        <dbReference type="Proteomes" id="UP000887580"/>
    </source>
</evidence>
<dbReference type="Proteomes" id="UP000887580">
    <property type="component" value="Unplaced"/>
</dbReference>
<dbReference type="WBParaSite" id="PS1159_v2.g14168.t1">
    <property type="protein sequence ID" value="PS1159_v2.g14168.t1"/>
    <property type="gene ID" value="PS1159_v2.g14168"/>
</dbReference>
<reference evidence="2" key="1">
    <citation type="submission" date="2022-11" db="UniProtKB">
        <authorList>
            <consortium name="WormBaseParasite"/>
        </authorList>
    </citation>
    <scope>IDENTIFICATION</scope>
</reference>
<protein>
    <submittedName>
        <fullName evidence="2">BTB domain-containing protein</fullName>
    </submittedName>
</protein>